<dbReference type="Pfam" id="PF00497">
    <property type="entry name" value="SBP_bac_3"/>
    <property type="match status" value="1"/>
</dbReference>
<evidence type="ECO:0000313" key="6">
    <source>
        <dbReference type="EMBL" id="PZW22886.1"/>
    </source>
</evidence>
<proteinExistence type="inferred from homology"/>
<gene>
    <name evidence="6" type="ORF">EI42_05231</name>
</gene>
<name>A0A326U0F1_THEHA</name>
<organism evidence="6 7">
    <name type="scientific">Thermosporothrix hazakensis</name>
    <dbReference type="NCBI Taxonomy" id="644383"/>
    <lineage>
        <taxon>Bacteria</taxon>
        <taxon>Bacillati</taxon>
        <taxon>Chloroflexota</taxon>
        <taxon>Ktedonobacteria</taxon>
        <taxon>Ktedonobacterales</taxon>
        <taxon>Thermosporotrichaceae</taxon>
        <taxon>Thermosporothrix</taxon>
    </lineage>
</organism>
<evidence type="ECO:0000256" key="3">
    <source>
        <dbReference type="ARBA" id="ARBA00022729"/>
    </source>
</evidence>
<comment type="similarity">
    <text evidence="2 4">Belongs to the bacterial solute-binding protein 3 family.</text>
</comment>
<dbReference type="SUPFAM" id="SSF53850">
    <property type="entry name" value="Periplasmic binding protein-like II"/>
    <property type="match status" value="1"/>
</dbReference>
<accession>A0A326U0F1</accession>
<evidence type="ECO:0000259" key="5">
    <source>
        <dbReference type="SMART" id="SM00062"/>
    </source>
</evidence>
<dbReference type="InterPro" id="IPR018313">
    <property type="entry name" value="SBP_3_CS"/>
</dbReference>
<dbReference type="PANTHER" id="PTHR35936:SF17">
    <property type="entry name" value="ARGININE-BINDING EXTRACELLULAR PROTEIN ARTP"/>
    <property type="match status" value="1"/>
</dbReference>
<keyword evidence="7" id="KW-1185">Reference proteome</keyword>
<evidence type="ECO:0000313" key="7">
    <source>
        <dbReference type="Proteomes" id="UP000248806"/>
    </source>
</evidence>
<dbReference type="AlphaFoldDB" id="A0A326U0F1"/>
<dbReference type="InterPro" id="IPR001638">
    <property type="entry name" value="Solute-binding_3/MltF_N"/>
</dbReference>
<protein>
    <submittedName>
        <fullName evidence="6">Polar amino acid transport system substrate-binding protein</fullName>
    </submittedName>
</protein>
<dbReference type="CDD" id="cd01004">
    <property type="entry name" value="PBP2_MidA_like"/>
    <property type="match status" value="1"/>
</dbReference>
<dbReference type="OrthoDB" id="9774451at2"/>
<keyword evidence="3" id="KW-0732">Signal</keyword>
<dbReference type="PANTHER" id="PTHR35936">
    <property type="entry name" value="MEMBRANE-BOUND LYTIC MUREIN TRANSGLYCOSYLASE F"/>
    <property type="match status" value="1"/>
</dbReference>
<evidence type="ECO:0000256" key="2">
    <source>
        <dbReference type="ARBA" id="ARBA00010333"/>
    </source>
</evidence>
<reference evidence="6 7" key="1">
    <citation type="submission" date="2018-06" db="EMBL/GenBank/DDBJ databases">
        <title>Genomic Encyclopedia of Archaeal and Bacterial Type Strains, Phase II (KMG-II): from individual species to whole genera.</title>
        <authorList>
            <person name="Goeker M."/>
        </authorList>
    </citation>
    <scope>NUCLEOTIDE SEQUENCE [LARGE SCALE GENOMIC DNA]</scope>
    <source>
        <strain evidence="6 7">ATCC BAA-1881</strain>
    </source>
</reference>
<dbReference type="EMBL" id="QKUF01000029">
    <property type="protein sequence ID" value="PZW22886.1"/>
    <property type="molecule type" value="Genomic_DNA"/>
</dbReference>
<dbReference type="RefSeq" id="WP_111325508.1">
    <property type="nucleotide sequence ID" value="NZ_BIFX01000001.1"/>
</dbReference>
<feature type="domain" description="Solute-binding protein family 3/N-terminal" evidence="5">
    <location>
        <begin position="69"/>
        <end position="298"/>
    </location>
</feature>
<dbReference type="PROSITE" id="PS01039">
    <property type="entry name" value="SBP_BACTERIAL_3"/>
    <property type="match status" value="1"/>
</dbReference>
<evidence type="ECO:0000256" key="4">
    <source>
        <dbReference type="RuleBase" id="RU003744"/>
    </source>
</evidence>
<evidence type="ECO:0000256" key="1">
    <source>
        <dbReference type="ARBA" id="ARBA00004196"/>
    </source>
</evidence>
<dbReference type="Proteomes" id="UP000248806">
    <property type="component" value="Unassembled WGS sequence"/>
</dbReference>
<dbReference type="Gene3D" id="3.40.190.10">
    <property type="entry name" value="Periplasmic binding protein-like II"/>
    <property type="match status" value="2"/>
</dbReference>
<sequence>MQFITRYLQTKPGAGRSRFFRLYRLLAYCMVLLFLLSGCSGDIFSVSHNASTATPVPKLPPNTLLVPGVLTIGSYLNYPPQEYKDPVTQQPAGFDIELITMLAHRLNLKAEIVNLDFSTLIDNLQQKTIDVVISALPITPDLQAKVDFIPYFKGGEALLVQKGNPAGIAGIDALCGKSIGVLSETIEQDDLMLESATCRKNGKQSISIKTETNPKKGLELLSQGKVAAFYIDAPLADHFLHIYPDQFELAGTIQNRTLEGIAVRKDDRVLMDALKMTFHAMVKDRSYAGLIEKWGLIHGMIEPEAHISNEELALQDKSEVYREMQSLSLWSGARKIWHCRAR</sequence>
<dbReference type="SMART" id="SM00062">
    <property type="entry name" value="PBPb"/>
    <property type="match status" value="1"/>
</dbReference>
<comment type="caution">
    <text evidence="6">The sequence shown here is derived from an EMBL/GenBank/DDBJ whole genome shotgun (WGS) entry which is preliminary data.</text>
</comment>
<comment type="subcellular location">
    <subcellularLocation>
        <location evidence="1">Cell envelope</location>
    </subcellularLocation>
</comment>
<dbReference type="GO" id="GO:0030313">
    <property type="term" value="C:cell envelope"/>
    <property type="evidence" value="ECO:0007669"/>
    <property type="project" value="UniProtKB-SubCell"/>
</dbReference>